<dbReference type="InterPro" id="IPR002935">
    <property type="entry name" value="SAM_O-MeTrfase"/>
</dbReference>
<dbReference type="AlphaFoldDB" id="A0A248TET0"/>
<sequence>MEDKIVWSDVDDYLIDKLITIDSELEDILRANEEADLPAIDVSPTQGKLLYLITKLRSPKNILEIGTLGGYSSLWFAKALNKGAKIYTLEANSKYANVARKNIEQTPFSDQVEIIEGKALETLPILDEREVQFDLIFIDADKENNPAYLNWALKLANKGAVIIADNIVRNGEIIEEHSTDPRIQGVRSFFDLLENHPQVESTAIQTVGQKGYDGFVLAIVK</sequence>
<keyword evidence="1 4" id="KW-0489">Methyltransferase</keyword>
<dbReference type="InterPro" id="IPR050362">
    <property type="entry name" value="Cation-dep_OMT"/>
</dbReference>
<reference evidence="4 5" key="1">
    <citation type="submission" date="2017-08" db="EMBL/GenBank/DDBJ databases">
        <title>Complete Genome Sequence of Bacillus kochii Oregon-R-modENCODE STRAIN BDGP4, isolated from Drosophila melanogaster gut.</title>
        <authorList>
            <person name="Wan K.H."/>
            <person name="Yu C."/>
            <person name="Park S."/>
            <person name="Hammonds A.S."/>
            <person name="Booth B.W."/>
            <person name="Celniker S.E."/>
        </authorList>
    </citation>
    <scope>NUCLEOTIDE SEQUENCE [LARGE SCALE GENOMIC DNA]</scope>
    <source>
        <strain evidence="4 5">BDGP4</strain>
    </source>
</reference>
<evidence type="ECO:0000313" key="4">
    <source>
        <dbReference type="EMBL" id="ASV66676.1"/>
    </source>
</evidence>
<dbReference type="PANTHER" id="PTHR10509">
    <property type="entry name" value="O-METHYLTRANSFERASE-RELATED"/>
    <property type="match status" value="1"/>
</dbReference>
<dbReference type="GO" id="GO:0032259">
    <property type="term" value="P:methylation"/>
    <property type="evidence" value="ECO:0007669"/>
    <property type="project" value="UniProtKB-KW"/>
</dbReference>
<dbReference type="Proteomes" id="UP000215137">
    <property type="component" value="Chromosome"/>
</dbReference>
<keyword evidence="3" id="KW-0949">S-adenosyl-L-methionine</keyword>
<dbReference type="RefSeq" id="WP_095370251.1">
    <property type="nucleotide sequence ID" value="NZ_CP022983.1"/>
</dbReference>
<organism evidence="4 5">
    <name type="scientific">Cytobacillus kochii</name>
    <dbReference type="NCBI Taxonomy" id="859143"/>
    <lineage>
        <taxon>Bacteria</taxon>
        <taxon>Bacillati</taxon>
        <taxon>Bacillota</taxon>
        <taxon>Bacilli</taxon>
        <taxon>Bacillales</taxon>
        <taxon>Bacillaceae</taxon>
        <taxon>Cytobacillus</taxon>
    </lineage>
</organism>
<keyword evidence="2 4" id="KW-0808">Transferase</keyword>
<name>A0A248TET0_9BACI</name>
<dbReference type="Gene3D" id="3.40.50.150">
    <property type="entry name" value="Vaccinia Virus protein VP39"/>
    <property type="match status" value="1"/>
</dbReference>
<dbReference type="GO" id="GO:0008757">
    <property type="term" value="F:S-adenosylmethionine-dependent methyltransferase activity"/>
    <property type="evidence" value="ECO:0007669"/>
    <property type="project" value="TreeGrafter"/>
</dbReference>
<dbReference type="GO" id="GO:0008171">
    <property type="term" value="F:O-methyltransferase activity"/>
    <property type="evidence" value="ECO:0007669"/>
    <property type="project" value="InterPro"/>
</dbReference>
<proteinExistence type="predicted"/>
<dbReference type="PROSITE" id="PS51682">
    <property type="entry name" value="SAM_OMT_I"/>
    <property type="match status" value="1"/>
</dbReference>
<evidence type="ECO:0000256" key="2">
    <source>
        <dbReference type="ARBA" id="ARBA00022679"/>
    </source>
</evidence>
<evidence type="ECO:0000256" key="3">
    <source>
        <dbReference type="ARBA" id="ARBA00022691"/>
    </source>
</evidence>
<evidence type="ECO:0000313" key="5">
    <source>
        <dbReference type="Proteomes" id="UP000215137"/>
    </source>
</evidence>
<dbReference type="Pfam" id="PF01596">
    <property type="entry name" value="Methyltransf_3"/>
    <property type="match status" value="1"/>
</dbReference>
<dbReference type="PANTHER" id="PTHR10509:SF14">
    <property type="entry name" value="CAFFEOYL-COA O-METHYLTRANSFERASE 3-RELATED"/>
    <property type="match status" value="1"/>
</dbReference>
<keyword evidence="5" id="KW-1185">Reference proteome</keyword>
<protein>
    <submittedName>
        <fullName evidence="4">Methyltransferase</fullName>
    </submittedName>
</protein>
<dbReference type="SUPFAM" id="SSF53335">
    <property type="entry name" value="S-adenosyl-L-methionine-dependent methyltransferases"/>
    <property type="match status" value="1"/>
</dbReference>
<dbReference type="KEGG" id="bko:CKF48_04675"/>
<dbReference type="OrthoDB" id="9799672at2"/>
<evidence type="ECO:0000256" key="1">
    <source>
        <dbReference type="ARBA" id="ARBA00022603"/>
    </source>
</evidence>
<gene>
    <name evidence="4" type="ORF">CKF48_04675</name>
</gene>
<dbReference type="InterPro" id="IPR029063">
    <property type="entry name" value="SAM-dependent_MTases_sf"/>
</dbReference>
<accession>A0A248TET0</accession>
<dbReference type="EMBL" id="CP022983">
    <property type="protein sequence ID" value="ASV66676.1"/>
    <property type="molecule type" value="Genomic_DNA"/>
</dbReference>
<dbReference type="CDD" id="cd02440">
    <property type="entry name" value="AdoMet_MTases"/>
    <property type="match status" value="1"/>
</dbReference>